<sequence>RFWIKGLVAECLSCSMKVASARLARALAARTAGCPQARPCLRKGLPSPLSACFHTPQLQCRRLHASQSEGEAEAKKSEEINSSEGAASAESQDTEKTEKTEEASSEVEEAPEKLLQKELADLQELVRQNKHELLLSLADFENNKKRFLKEREDRRRSSMASFATKMVQALHEGVALTRDLYKASLDKFGVRPLQASLLPKNLTEVKNLHMECMSGRG</sequence>
<feature type="non-terminal residue" evidence="4">
    <location>
        <position position="1"/>
    </location>
</feature>
<protein>
    <recommendedName>
        <fullName evidence="6">GrpE protein homolog</fullName>
    </recommendedName>
</protein>
<comment type="similarity">
    <text evidence="1">Belongs to the GrpE family.</text>
</comment>
<evidence type="ECO:0008006" key="6">
    <source>
        <dbReference type="Google" id="ProtNLM"/>
    </source>
</evidence>
<comment type="caution">
    <text evidence="4">The sequence shown here is derived from an EMBL/GenBank/DDBJ whole genome shotgun (WGS) entry which is preliminary data.</text>
</comment>
<gene>
    <name evidence="4" type="ORF">CCMP2556_LOCUS47117</name>
</gene>
<reference evidence="4 5" key="1">
    <citation type="submission" date="2024-02" db="EMBL/GenBank/DDBJ databases">
        <authorList>
            <person name="Chen Y."/>
            <person name="Shah S."/>
            <person name="Dougan E. K."/>
            <person name="Thang M."/>
            <person name="Chan C."/>
        </authorList>
    </citation>
    <scope>NUCLEOTIDE SEQUENCE [LARGE SCALE GENOMIC DNA]</scope>
</reference>
<evidence type="ECO:0000313" key="4">
    <source>
        <dbReference type="EMBL" id="CAK9099592.1"/>
    </source>
</evidence>
<organism evidence="4 5">
    <name type="scientific">Durusdinium trenchii</name>
    <dbReference type="NCBI Taxonomy" id="1381693"/>
    <lineage>
        <taxon>Eukaryota</taxon>
        <taxon>Sar</taxon>
        <taxon>Alveolata</taxon>
        <taxon>Dinophyceae</taxon>
        <taxon>Suessiales</taxon>
        <taxon>Symbiodiniaceae</taxon>
        <taxon>Durusdinium</taxon>
    </lineage>
</organism>
<proteinExistence type="inferred from homology"/>
<dbReference type="EMBL" id="CAXAMN010025984">
    <property type="protein sequence ID" value="CAK9099592.1"/>
    <property type="molecule type" value="Genomic_DNA"/>
</dbReference>
<evidence type="ECO:0000256" key="1">
    <source>
        <dbReference type="ARBA" id="ARBA00009054"/>
    </source>
</evidence>
<evidence type="ECO:0000313" key="5">
    <source>
        <dbReference type="Proteomes" id="UP001642484"/>
    </source>
</evidence>
<accession>A0ABP0RK69</accession>
<feature type="region of interest" description="Disordered" evidence="3">
    <location>
        <begin position="63"/>
        <end position="111"/>
    </location>
</feature>
<feature type="compositionally biased region" description="Basic and acidic residues" evidence="3">
    <location>
        <begin position="93"/>
        <end position="102"/>
    </location>
</feature>
<dbReference type="InterPro" id="IPR013805">
    <property type="entry name" value="GrpE_CC"/>
</dbReference>
<evidence type="ECO:0000256" key="3">
    <source>
        <dbReference type="SAM" id="MobiDB-lite"/>
    </source>
</evidence>
<dbReference type="Gene3D" id="3.90.20.20">
    <property type="match status" value="1"/>
</dbReference>
<keyword evidence="2" id="KW-0143">Chaperone</keyword>
<name>A0ABP0RK69_9DINO</name>
<evidence type="ECO:0000256" key="2">
    <source>
        <dbReference type="ARBA" id="ARBA00023186"/>
    </source>
</evidence>
<feature type="non-terminal residue" evidence="4">
    <location>
        <position position="217"/>
    </location>
</feature>
<dbReference type="SUPFAM" id="SSF58014">
    <property type="entry name" value="Coiled-coil domain of nucleotide exchange factor GrpE"/>
    <property type="match status" value="1"/>
</dbReference>
<keyword evidence="5" id="KW-1185">Reference proteome</keyword>
<dbReference type="Proteomes" id="UP001642484">
    <property type="component" value="Unassembled WGS sequence"/>
</dbReference>